<comment type="caution">
    <text evidence="2">The sequence shown here is derived from an EMBL/GenBank/DDBJ whole genome shotgun (WGS) entry which is preliminary data.</text>
</comment>
<evidence type="ECO:0000313" key="3">
    <source>
        <dbReference type="Proteomes" id="UP000248714"/>
    </source>
</evidence>
<dbReference type="PANTHER" id="PTHR43162:SF1">
    <property type="entry name" value="PRESTALK A DIFFERENTIATION PROTEIN A"/>
    <property type="match status" value="1"/>
</dbReference>
<evidence type="ECO:0000313" key="2">
    <source>
        <dbReference type="EMBL" id="RAS60213.1"/>
    </source>
</evidence>
<dbReference type="PANTHER" id="PTHR43162">
    <property type="match status" value="1"/>
</dbReference>
<name>A0ABX9DZJ3_9PSEU</name>
<dbReference type="EMBL" id="QLTT01000012">
    <property type="protein sequence ID" value="RAS60213.1"/>
    <property type="molecule type" value="Genomic_DNA"/>
</dbReference>
<accession>A0ABX9DZJ3</accession>
<sequence length="263" mass="27807">MIVVTGATGNVGRPLMELLGDKARGVSRPQVDLARPSTLEPVLDGADALFLLFAGDLLGPSADVAGVLDVAKAAGVRRVVLLSSQGAGTRPGLVPHSRMASFEEAVRQSSLEWTILRPSGFFTNTFAWVRPIREHGVAAAPFADVALPFVDPADIAAVAAVALQGGHEGRTYVLTGPEALTPVERTKALSSAIGREIRFVEQSVEEAREQMLQFMPPPVVDGTLAVLGSPTVEEQQVSGHVEQVTGRAPARFADWVARNVNAF</sequence>
<gene>
    <name evidence="2" type="ORF">C8D87_112109</name>
</gene>
<dbReference type="SUPFAM" id="SSF51735">
    <property type="entry name" value="NAD(P)-binding Rossmann-fold domains"/>
    <property type="match status" value="1"/>
</dbReference>
<keyword evidence="3" id="KW-1185">Reference proteome</keyword>
<organism evidence="2 3">
    <name type="scientific">Lentzea atacamensis</name>
    <dbReference type="NCBI Taxonomy" id="531938"/>
    <lineage>
        <taxon>Bacteria</taxon>
        <taxon>Bacillati</taxon>
        <taxon>Actinomycetota</taxon>
        <taxon>Actinomycetes</taxon>
        <taxon>Pseudonocardiales</taxon>
        <taxon>Pseudonocardiaceae</taxon>
        <taxon>Lentzea</taxon>
    </lineage>
</organism>
<dbReference type="InterPro" id="IPR036291">
    <property type="entry name" value="NAD(P)-bd_dom_sf"/>
</dbReference>
<evidence type="ECO:0000259" key="1">
    <source>
        <dbReference type="Pfam" id="PF13460"/>
    </source>
</evidence>
<dbReference type="InterPro" id="IPR016040">
    <property type="entry name" value="NAD(P)-bd_dom"/>
</dbReference>
<dbReference type="RefSeq" id="WP_112231086.1">
    <property type="nucleotide sequence ID" value="NZ_QLTT01000012.1"/>
</dbReference>
<dbReference type="Gene3D" id="3.90.25.10">
    <property type="entry name" value="UDP-galactose 4-epimerase, domain 1"/>
    <property type="match status" value="1"/>
</dbReference>
<dbReference type="Pfam" id="PF13460">
    <property type="entry name" value="NAD_binding_10"/>
    <property type="match status" value="1"/>
</dbReference>
<dbReference type="Proteomes" id="UP000248714">
    <property type="component" value="Unassembled WGS sequence"/>
</dbReference>
<reference evidence="2 3" key="1">
    <citation type="submission" date="2018-06" db="EMBL/GenBank/DDBJ databases">
        <title>Genomic Encyclopedia of Type Strains, Phase IV (KMG-IV): sequencing the most valuable type-strain genomes for metagenomic binning, comparative biology and taxonomic classification.</title>
        <authorList>
            <person name="Goeker M."/>
        </authorList>
    </citation>
    <scope>NUCLEOTIDE SEQUENCE [LARGE SCALE GENOMIC DNA]</scope>
    <source>
        <strain evidence="2 3">DSM 45479</strain>
    </source>
</reference>
<dbReference type="InterPro" id="IPR051604">
    <property type="entry name" value="Ergot_Alk_Oxidoreductase"/>
</dbReference>
<protein>
    <submittedName>
        <fullName evidence="2">Uncharacterized protein YbjT (DUF2867 family)</fullName>
    </submittedName>
</protein>
<proteinExistence type="predicted"/>
<feature type="domain" description="NAD(P)-binding" evidence="1">
    <location>
        <begin position="26"/>
        <end position="124"/>
    </location>
</feature>
<dbReference type="Gene3D" id="3.40.50.720">
    <property type="entry name" value="NAD(P)-binding Rossmann-like Domain"/>
    <property type="match status" value="1"/>
</dbReference>